<dbReference type="EMBL" id="HBUE01193149">
    <property type="protein sequence ID" value="CAG6526174.1"/>
    <property type="molecule type" value="Transcribed_RNA"/>
</dbReference>
<dbReference type="EMBL" id="HBUE01193157">
    <property type="protein sequence ID" value="CAG6526184.1"/>
    <property type="molecule type" value="Transcribed_RNA"/>
</dbReference>
<dbReference type="EMBL" id="HBUE01299113">
    <property type="protein sequence ID" value="CAG6577901.1"/>
    <property type="molecule type" value="Transcribed_RNA"/>
</dbReference>
<dbReference type="EMBL" id="HBUE01299094">
    <property type="protein sequence ID" value="CAG6577873.1"/>
    <property type="molecule type" value="Transcribed_RNA"/>
</dbReference>
<dbReference type="EMBL" id="HBUE01193159">
    <property type="protein sequence ID" value="CAG6526188.1"/>
    <property type="molecule type" value="Transcribed_RNA"/>
</dbReference>
<evidence type="ECO:0000256" key="1">
    <source>
        <dbReference type="SAM" id="MobiDB-lite"/>
    </source>
</evidence>
<dbReference type="EMBL" id="HBUE01193154">
    <property type="protein sequence ID" value="CAG6526178.1"/>
    <property type="molecule type" value="Transcribed_RNA"/>
</dbReference>
<dbReference type="EMBL" id="HBUE01299101">
    <property type="protein sequence ID" value="CAG6577884.1"/>
    <property type="molecule type" value="Transcribed_RNA"/>
</dbReference>
<organism evidence="2">
    <name type="scientific">Culex pipiens</name>
    <name type="common">House mosquito</name>
    <dbReference type="NCBI Taxonomy" id="7175"/>
    <lineage>
        <taxon>Eukaryota</taxon>
        <taxon>Metazoa</taxon>
        <taxon>Ecdysozoa</taxon>
        <taxon>Arthropoda</taxon>
        <taxon>Hexapoda</taxon>
        <taxon>Insecta</taxon>
        <taxon>Pterygota</taxon>
        <taxon>Neoptera</taxon>
        <taxon>Endopterygota</taxon>
        <taxon>Diptera</taxon>
        <taxon>Nematocera</taxon>
        <taxon>Culicoidea</taxon>
        <taxon>Culicidae</taxon>
        <taxon>Culicinae</taxon>
        <taxon>Culicini</taxon>
        <taxon>Culex</taxon>
        <taxon>Culex</taxon>
    </lineage>
</organism>
<feature type="compositionally biased region" description="Low complexity" evidence="1">
    <location>
        <begin position="77"/>
        <end position="91"/>
    </location>
</feature>
<sequence>MMVMVQVVIQVMTQRRRRSIRVVLVVRRRRRVHRIVRTAPQRKPTPAHVQLPTEPNVTPRVHNRGGSHGTRPRQRGRTSGSRSTSPTSNTRAGQQQQTVQLGR</sequence>
<dbReference type="EMBL" id="HBUE01299099">
    <property type="protein sequence ID" value="CAG6577881.1"/>
    <property type="molecule type" value="Transcribed_RNA"/>
</dbReference>
<dbReference type="EMBL" id="HBUE01299109">
    <property type="protein sequence ID" value="CAG6577891.1"/>
    <property type="molecule type" value="Transcribed_RNA"/>
</dbReference>
<dbReference type="EMBL" id="HBUE01193142">
    <property type="protein sequence ID" value="CAG6526163.1"/>
    <property type="molecule type" value="Transcribed_RNA"/>
</dbReference>
<evidence type="ECO:0000313" key="2">
    <source>
        <dbReference type="EMBL" id="CAG6526171.1"/>
    </source>
</evidence>
<dbReference type="EMBL" id="HBUE01299107">
    <property type="protein sequence ID" value="CAG6577888.1"/>
    <property type="molecule type" value="Transcribed_RNA"/>
</dbReference>
<dbReference type="EMBL" id="HBUE01193141">
    <property type="protein sequence ID" value="CAG6526160.1"/>
    <property type="molecule type" value="Transcribed_RNA"/>
</dbReference>
<dbReference type="EMBL" id="HBUE01136572">
    <property type="protein sequence ID" value="CAG6498811.1"/>
    <property type="molecule type" value="Transcribed_RNA"/>
</dbReference>
<dbReference type="EMBL" id="HBUE01193160">
    <property type="protein sequence ID" value="CAG6526191.1"/>
    <property type="molecule type" value="Transcribed_RNA"/>
</dbReference>
<dbReference type="EMBL" id="HBUE01299093">
    <property type="protein sequence ID" value="CAG6577870.1"/>
    <property type="molecule type" value="Transcribed_RNA"/>
</dbReference>
<dbReference type="EMBL" id="HBUE01193147">
    <property type="protein sequence ID" value="CAG6526171.1"/>
    <property type="molecule type" value="Transcribed_RNA"/>
</dbReference>
<dbReference type="EMBL" id="HBUE01299110">
    <property type="protein sequence ID" value="CAG6577894.1"/>
    <property type="molecule type" value="Transcribed_RNA"/>
</dbReference>
<accession>A0A8D8H136</accession>
<dbReference type="AlphaFoldDB" id="A0A8D8H136"/>
<dbReference type="EMBL" id="HBUE01299112">
    <property type="protein sequence ID" value="CAG6577898.1"/>
    <property type="molecule type" value="Transcribed_RNA"/>
</dbReference>
<feature type="compositionally biased region" description="Polar residues" evidence="1">
    <location>
        <begin position="92"/>
        <end position="103"/>
    </location>
</feature>
<dbReference type="EMBL" id="HBUE01136573">
    <property type="protein sequence ID" value="CAG6498814.1"/>
    <property type="molecule type" value="Transcribed_RNA"/>
</dbReference>
<dbReference type="EMBL" id="HBUE01193144">
    <property type="protein sequence ID" value="CAG6526167.1"/>
    <property type="molecule type" value="Transcribed_RNA"/>
</dbReference>
<proteinExistence type="predicted"/>
<reference evidence="2" key="1">
    <citation type="submission" date="2021-05" db="EMBL/GenBank/DDBJ databases">
        <authorList>
            <person name="Alioto T."/>
            <person name="Alioto T."/>
            <person name="Gomez Garrido J."/>
        </authorList>
    </citation>
    <scope>NUCLEOTIDE SEQUENCE</scope>
</reference>
<dbReference type="EMBL" id="HBUE01193156">
    <property type="protein sequence ID" value="CAG6526181.1"/>
    <property type="molecule type" value="Transcribed_RNA"/>
</dbReference>
<dbReference type="EMBL" id="HBUE01299096">
    <property type="protein sequence ID" value="CAG6577877.1"/>
    <property type="molecule type" value="Transcribed_RNA"/>
</dbReference>
<name>A0A8D8H136_CULPI</name>
<protein>
    <submittedName>
        <fullName evidence="2">(northern house mosquito) hypothetical protein</fullName>
    </submittedName>
</protein>
<feature type="compositionally biased region" description="Basic residues" evidence="1">
    <location>
        <begin position="61"/>
        <end position="76"/>
    </location>
</feature>
<feature type="region of interest" description="Disordered" evidence="1">
    <location>
        <begin position="36"/>
        <end position="103"/>
    </location>
</feature>